<comment type="caution">
    <text evidence="9">The sequence shown here is derived from an EMBL/GenBank/DDBJ whole genome shotgun (WGS) entry which is preliminary data.</text>
</comment>
<dbReference type="CDD" id="cd16144">
    <property type="entry name" value="ARS_like"/>
    <property type="match status" value="1"/>
</dbReference>
<protein>
    <submittedName>
        <fullName evidence="9">Sulfatase</fullName>
    </submittedName>
</protein>
<organism evidence="9 10">
    <name type="scientific">Negadavirga shengliensis</name>
    <dbReference type="NCBI Taxonomy" id="1389218"/>
    <lineage>
        <taxon>Bacteria</taxon>
        <taxon>Pseudomonadati</taxon>
        <taxon>Bacteroidota</taxon>
        <taxon>Cytophagia</taxon>
        <taxon>Cytophagales</taxon>
        <taxon>Cyclobacteriaceae</taxon>
        <taxon>Negadavirga</taxon>
    </lineage>
</organism>
<keyword evidence="10" id="KW-1185">Reference proteome</keyword>
<dbReference type="Gene3D" id="3.30.1120.10">
    <property type="match status" value="1"/>
</dbReference>
<dbReference type="Proteomes" id="UP001595818">
    <property type="component" value="Unassembled WGS sequence"/>
</dbReference>
<evidence type="ECO:0000256" key="1">
    <source>
        <dbReference type="ARBA" id="ARBA00001913"/>
    </source>
</evidence>
<dbReference type="RefSeq" id="WP_377065056.1">
    <property type="nucleotide sequence ID" value="NZ_JBHSJJ010000006.1"/>
</dbReference>
<name>A0ABV9T203_9BACT</name>
<proteinExistence type="inferred from homology"/>
<reference evidence="10" key="1">
    <citation type="journal article" date="2019" name="Int. J. Syst. Evol. Microbiol.">
        <title>The Global Catalogue of Microorganisms (GCM) 10K type strain sequencing project: providing services to taxonomists for standard genome sequencing and annotation.</title>
        <authorList>
            <consortium name="The Broad Institute Genomics Platform"/>
            <consortium name="The Broad Institute Genome Sequencing Center for Infectious Disease"/>
            <person name="Wu L."/>
            <person name="Ma J."/>
        </authorList>
    </citation>
    <scope>NUCLEOTIDE SEQUENCE [LARGE SCALE GENOMIC DNA]</scope>
    <source>
        <strain evidence="10">CGMCC 4.7466</strain>
    </source>
</reference>
<evidence type="ECO:0000256" key="5">
    <source>
        <dbReference type="ARBA" id="ARBA00022801"/>
    </source>
</evidence>
<evidence type="ECO:0000256" key="3">
    <source>
        <dbReference type="ARBA" id="ARBA00022723"/>
    </source>
</evidence>
<dbReference type="PROSITE" id="PS00523">
    <property type="entry name" value="SULFATASE_1"/>
    <property type="match status" value="1"/>
</dbReference>
<sequence length="479" mass="54400">MRFRIFALGCFVFIFHCIGAWAQVTAQDRVNVILIHVDDLGWTDLSSFGSDYFQTPHIDRLAAEGVKFTQSYAAAAICSPSRVALLTGQYPARTGITDWIRAKFQGGDLPADGSNPQGYDAHEGKPLKTPQNYLYMPLEEVTLAELLQESGYRTAHIGKWHLGPEGYFPENQGFDENYGGCDLGQPPSYFDPYLPPNEIKDYVIPNLPPRKEGEYLTDREGDEAVGFIQRNRDQPFFLHWAPYAVHTPIQAREELIQKYEEFEGTHHSNPIYAAMIEDLDNNVGKVLDILEQLNLRRNTLVIFTSDNGGFLGMGQHPHITSNQPLRSGKGYPYEGGIRVPTIMSWPGVIPQGETRDMPIITMDMMPTVLEYTGNSGKLPATVDGTSLVNILNDPGQKLERDLFWHFPHYRQDDVVPYSIIRSENHKLIYYHDGSQAELYHLSDDLKETHNLAFQNPEMVQRLQKRMENWLAEVNARLPQ</sequence>
<evidence type="ECO:0000256" key="7">
    <source>
        <dbReference type="SAM" id="SignalP"/>
    </source>
</evidence>
<comment type="similarity">
    <text evidence="2">Belongs to the sulfatase family.</text>
</comment>
<keyword evidence="5" id="KW-0378">Hydrolase</keyword>
<dbReference type="InterPro" id="IPR000917">
    <property type="entry name" value="Sulfatase_N"/>
</dbReference>
<feature type="domain" description="Sulfatase N-terminal" evidence="8">
    <location>
        <begin position="31"/>
        <end position="373"/>
    </location>
</feature>
<keyword evidence="6" id="KW-0106">Calcium</keyword>
<dbReference type="InterPro" id="IPR050738">
    <property type="entry name" value="Sulfatase"/>
</dbReference>
<evidence type="ECO:0000313" key="9">
    <source>
        <dbReference type="EMBL" id="MFC4872561.1"/>
    </source>
</evidence>
<dbReference type="Pfam" id="PF00884">
    <property type="entry name" value="Sulfatase"/>
    <property type="match status" value="1"/>
</dbReference>
<feature type="signal peptide" evidence="7">
    <location>
        <begin position="1"/>
        <end position="22"/>
    </location>
</feature>
<dbReference type="PROSITE" id="PS00149">
    <property type="entry name" value="SULFATASE_2"/>
    <property type="match status" value="1"/>
</dbReference>
<keyword evidence="3" id="KW-0479">Metal-binding</keyword>
<dbReference type="EMBL" id="JBHSJJ010000006">
    <property type="protein sequence ID" value="MFC4872561.1"/>
    <property type="molecule type" value="Genomic_DNA"/>
</dbReference>
<dbReference type="PANTHER" id="PTHR42693">
    <property type="entry name" value="ARYLSULFATASE FAMILY MEMBER"/>
    <property type="match status" value="1"/>
</dbReference>
<dbReference type="Gene3D" id="3.40.720.10">
    <property type="entry name" value="Alkaline Phosphatase, subunit A"/>
    <property type="match status" value="1"/>
</dbReference>
<feature type="chain" id="PRO_5046635056" evidence="7">
    <location>
        <begin position="23"/>
        <end position="479"/>
    </location>
</feature>
<dbReference type="InterPro" id="IPR024607">
    <property type="entry name" value="Sulfatase_CS"/>
</dbReference>
<dbReference type="SUPFAM" id="SSF53649">
    <property type="entry name" value="Alkaline phosphatase-like"/>
    <property type="match status" value="1"/>
</dbReference>
<evidence type="ECO:0000256" key="6">
    <source>
        <dbReference type="ARBA" id="ARBA00022837"/>
    </source>
</evidence>
<gene>
    <name evidence="9" type="ORF">ACFPFU_12770</name>
</gene>
<evidence type="ECO:0000256" key="4">
    <source>
        <dbReference type="ARBA" id="ARBA00022729"/>
    </source>
</evidence>
<keyword evidence="4 7" id="KW-0732">Signal</keyword>
<evidence type="ECO:0000259" key="8">
    <source>
        <dbReference type="Pfam" id="PF00884"/>
    </source>
</evidence>
<evidence type="ECO:0000256" key="2">
    <source>
        <dbReference type="ARBA" id="ARBA00008779"/>
    </source>
</evidence>
<comment type="cofactor">
    <cofactor evidence="1">
        <name>Ca(2+)</name>
        <dbReference type="ChEBI" id="CHEBI:29108"/>
    </cofactor>
</comment>
<evidence type="ECO:0000313" key="10">
    <source>
        <dbReference type="Proteomes" id="UP001595818"/>
    </source>
</evidence>
<dbReference type="PANTHER" id="PTHR42693:SF42">
    <property type="entry name" value="ARYLSULFATASE G"/>
    <property type="match status" value="1"/>
</dbReference>
<accession>A0ABV9T203</accession>
<dbReference type="InterPro" id="IPR017850">
    <property type="entry name" value="Alkaline_phosphatase_core_sf"/>
</dbReference>